<dbReference type="InterPro" id="IPR014710">
    <property type="entry name" value="RmlC-like_jellyroll"/>
</dbReference>
<dbReference type="AlphaFoldDB" id="A0AAW1EZF9"/>
<keyword evidence="4" id="KW-1185">Reference proteome</keyword>
<feature type="compositionally biased region" description="Basic and acidic residues" evidence="1">
    <location>
        <begin position="487"/>
        <end position="509"/>
    </location>
</feature>
<sequence length="1080" mass="119902">METKYPTLRRPKRKLCYLTNEESPSKQWTGTLTLGDIDKMFDDLDPSSHDTDDALTPSALLQTFDIESNQCEREASPVSQEGLLTEQPPRGQMDPKVDALHPASSPGPKLDIDLDIPFKAHMPVTTSSPIEVNVVVDELDNKKVQVVSPILFACEDEGKEEAKSEPLLIQDPQRTGHGTEENDPEWESPPSLVVFSKPKMSSHQKKVEASCKEKTPKKPQTPELEVRIQTPRQENAESAVRQEPELTAPKKKSENVQSQPSVESTGVTKSITSFLQKLRDAGQLKPACSRKSLTPVKVAAPPAEPEEDFLILEDDGPLWFSIPSKTATSKKPRQGRTSSTDKDSSTDKETAQKQQESEQAKDKLGSQTVNQKTRKTKGGEKNKVAEPGSDKGELSSPDPEDLPAGDLMVEEKPKKQRRRRKATFLDSDEEEEPPKDGASGETHEEKPARATEKKAPKSLKDGNENAKTSRAKSLKGGRKGTQGSDAAKQKVNDEAERERSRSSEEHADAEALGSLPDKEILNSEAQTDKRSKAAAVSDRSSPEDHQVLGKRKKRPLGQWWSGQQIKEETKATDDQPTLKKSKQHKQEPSAAAPSPVETKQDRVLKKRKQTQPAPPSTQNSNKAKGKKTKQNKNTTKDSRPDEVFQAIEADQYEQQQQQEEEEEEEEEEQEDQDQELDGQSSPLVLSRKDHSLNSGDRVFQRVYHRVSNETLSITPAPSEQLRAAEPERRRRRKPPGSWWKVDDLCEDVESISSQQPGPRPRTERKEVSKRSRIPRLGTPTNGNMADSSKPRRRAPVSLLEVKPMSAPKTVKHSLATFKDIFTSVSETPAVVNRRERGQKLRRNVAARHAEEVTATVCTIFSENTDGDILGVEAVEPGSPQNSPPNNETPQDSTCQSENRLKMLTSGPSSMIELKEYEEDENLILVPPSFPAALSASDLCAPPLKPLVLQPKDKANLTEWFRSLWSVPGDKGAEVTPDQFDWFFYQGRAIGVLVDLNCASFINGKILLGSYMKKPLWVDHSATTVFNLLTSSVSVSIDGKESCFHPGQSFMVPCGHAYNIQNVMAQPAVLYFTRVVAESSD</sequence>
<feature type="compositionally biased region" description="Basic and acidic residues" evidence="1">
    <location>
        <begin position="339"/>
        <end position="364"/>
    </location>
</feature>
<comment type="caution">
    <text evidence="3">The sequence shown here is derived from an EMBL/GenBank/DDBJ whole genome shotgun (WGS) entry which is preliminary data.</text>
</comment>
<feature type="compositionally biased region" description="Acidic residues" evidence="1">
    <location>
        <begin position="304"/>
        <end position="316"/>
    </location>
</feature>
<feature type="compositionally biased region" description="Basic and acidic residues" evidence="1">
    <location>
        <begin position="565"/>
        <end position="577"/>
    </location>
</feature>
<gene>
    <name evidence="3" type="ORF">VZT92_014259</name>
</gene>
<feature type="compositionally biased region" description="Polar residues" evidence="1">
    <location>
        <begin position="255"/>
        <end position="268"/>
    </location>
</feature>
<dbReference type="InterPro" id="IPR025974">
    <property type="entry name" value="Mif2/CENP-C_cupin"/>
</dbReference>
<protein>
    <recommendedName>
        <fullName evidence="2">Mif2/CENP-C cupin domain-containing protein</fullName>
    </recommendedName>
</protein>
<dbReference type="Pfam" id="PF11699">
    <property type="entry name" value="CENP-C_C"/>
    <property type="match status" value="1"/>
</dbReference>
<evidence type="ECO:0000259" key="2">
    <source>
        <dbReference type="Pfam" id="PF11699"/>
    </source>
</evidence>
<feature type="compositionally biased region" description="Basic and acidic residues" evidence="1">
    <location>
        <begin position="377"/>
        <end position="393"/>
    </location>
</feature>
<feature type="compositionally biased region" description="Basic and acidic residues" evidence="1">
    <location>
        <begin position="205"/>
        <end position="216"/>
    </location>
</feature>
<feature type="compositionally biased region" description="Acidic residues" evidence="1">
    <location>
        <begin position="658"/>
        <end position="676"/>
    </location>
</feature>
<evidence type="ECO:0000256" key="1">
    <source>
        <dbReference type="SAM" id="MobiDB-lite"/>
    </source>
</evidence>
<feature type="region of interest" description="Disordered" evidence="1">
    <location>
        <begin position="284"/>
        <end position="695"/>
    </location>
</feature>
<organism evidence="3 4">
    <name type="scientific">Zoarces viviparus</name>
    <name type="common">Viviparous eelpout</name>
    <name type="synonym">Blennius viviparus</name>
    <dbReference type="NCBI Taxonomy" id="48416"/>
    <lineage>
        <taxon>Eukaryota</taxon>
        <taxon>Metazoa</taxon>
        <taxon>Chordata</taxon>
        <taxon>Craniata</taxon>
        <taxon>Vertebrata</taxon>
        <taxon>Euteleostomi</taxon>
        <taxon>Actinopterygii</taxon>
        <taxon>Neopterygii</taxon>
        <taxon>Teleostei</taxon>
        <taxon>Neoteleostei</taxon>
        <taxon>Acanthomorphata</taxon>
        <taxon>Eupercaria</taxon>
        <taxon>Perciformes</taxon>
        <taxon>Cottioidei</taxon>
        <taxon>Zoarcales</taxon>
        <taxon>Zoarcidae</taxon>
        <taxon>Zoarcinae</taxon>
        <taxon>Zoarces</taxon>
    </lineage>
</organism>
<feature type="region of interest" description="Disordered" evidence="1">
    <location>
        <begin position="71"/>
        <end position="112"/>
    </location>
</feature>
<accession>A0AAW1EZF9</accession>
<feature type="compositionally biased region" description="Polar residues" evidence="1">
    <location>
        <begin position="878"/>
        <end position="895"/>
    </location>
</feature>
<feature type="compositionally biased region" description="Basic and acidic residues" evidence="1">
    <location>
        <begin position="760"/>
        <end position="769"/>
    </location>
</feature>
<feature type="compositionally biased region" description="Basic and acidic residues" evidence="1">
    <location>
        <begin position="516"/>
        <end position="531"/>
    </location>
</feature>
<feature type="region of interest" description="Disordered" evidence="1">
    <location>
        <begin position="157"/>
        <end position="268"/>
    </location>
</feature>
<proteinExistence type="predicted"/>
<name>A0AAW1EZF9_ZOAVI</name>
<feature type="domain" description="Mif2/CENP-C cupin" evidence="2">
    <location>
        <begin position="1000"/>
        <end position="1072"/>
    </location>
</feature>
<feature type="compositionally biased region" description="Basic residues" evidence="1">
    <location>
        <begin position="469"/>
        <end position="478"/>
    </location>
</feature>
<feature type="region of interest" description="Disordered" evidence="1">
    <location>
        <begin position="707"/>
        <end position="793"/>
    </location>
</feature>
<evidence type="ECO:0000313" key="4">
    <source>
        <dbReference type="Proteomes" id="UP001488805"/>
    </source>
</evidence>
<feature type="compositionally biased region" description="Polar residues" evidence="1">
    <location>
        <begin position="708"/>
        <end position="717"/>
    </location>
</feature>
<dbReference type="EMBL" id="JBCEZU010000112">
    <property type="protein sequence ID" value="KAK9527723.1"/>
    <property type="molecule type" value="Genomic_DNA"/>
</dbReference>
<dbReference type="Gene3D" id="2.60.120.10">
    <property type="entry name" value="Jelly Rolls"/>
    <property type="match status" value="1"/>
</dbReference>
<feature type="compositionally biased region" description="Basic and acidic residues" evidence="1">
    <location>
        <begin position="441"/>
        <end position="464"/>
    </location>
</feature>
<evidence type="ECO:0000313" key="3">
    <source>
        <dbReference type="EMBL" id="KAK9527723.1"/>
    </source>
</evidence>
<reference evidence="3 4" key="1">
    <citation type="journal article" date="2024" name="Genome Biol. Evol.">
        <title>Chromosome-level genome assembly of the viviparous eelpout Zoarces viviparus.</title>
        <authorList>
            <person name="Fuhrmann N."/>
            <person name="Brasseur M.V."/>
            <person name="Bakowski C.E."/>
            <person name="Podsiadlowski L."/>
            <person name="Prost S."/>
            <person name="Krehenwinkel H."/>
            <person name="Mayer C."/>
        </authorList>
    </citation>
    <scope>NUCLEOTIDE SEQUENCE [LARGE SCALE GENOMIC DNA]</scope>
    <source>
        <strain evidence="3">NO-MEL_2022_Ind0_liver</strain>
    </source>
</reference>
<dbReference type="Proteomes" id="UP001488805">
    <property type="component" value="Unassembled WGS sequence"/>
</dbReference>
<feature type="region of interest" description="Disordered" evidence="1">
    <location>
        <begin position="874"/>
        <end position="895"/>
    </location>
</feature>